<gene>
    <name evidence="2" type="ORF">SPIL2461_LOCUS19655</name>
</gene>
<dbReference type="Gene3D" id="2.60.40.150">
    <property type="entry name" value="C2 domain"/>
    <property type="match status" value="1"/>
</dbReference>
<dbReference type="InterPro" id="IPR000008">
    <property type="entry name" value="C2_dom"/>
</dbReference>
<feature type="domain" description="C2" evidence="1">
    <location>
        <begin position="1"/>
        <end position="58"/>
    </location>
</feature>
<dbReference type="Pfam" id="PF00168">
    <property type="entry name" value="C2"/>
    <property type="match status" value="1"/>
</dbReference>
<protein>
    <recommendedName>
        <fullName evidence="1">C2 domain-containing protein</fullName>
    </recommendedName>
</protein>
<sequence length="275" mass="31018">TLSPEFNYRVSVPITSLHDQRICIELYDHDFITRDDFLGKVSIPVELLATWGKDKKVTVSLRNEFDEKGKNGSVTISAEWQPVVQETDVAGEDHPAGVITAGVFCAMQLPNVDSDTQYWVTATCTELMPCAVQHDTGKEQDNELATEKTRATEVQEEWDEKSDPVSLRLMKEKVDILRKHGMGDADIMKVLDMAGAANKLEADNDVAARFLLDRASGGRIPRWRRGLQFLTKKAPDAAITFRLHSQKGEKTQVLGQYRRQLRDLEHLPEMTAYET</sequence>
<name>A0A812WXA9_SYMPI</name>
<dbReference type="OrthoDB" id="425187at2759"/>
<evidence type="ECO:0000313" key="3">
    <source>
        <dbReference type="Proteomes" id="UP000649617"/>
    </source>
</evidence>
<feature type="non-terminal residue" evidence="2">
    <location>
        <position position="1"/>
    </location>
</feature>
<evidence type="ECO:0000313" key="2">
    <source>
        <dbReference type="EMBL" id="CAE7699308.1"/>
    </source>
</evidence>
<keyword evidence="3" id="KW-1185">Reference proteome</keyword>
<dbReference type="InterPro" id="IPR035892">
    <property type="entry name" value="C2_domain_sf"/>
</dbReference>
<proteinExistence type="predicted"/>
<evidence type="ECO:0000259" key="1">
    <source>
        <dbReference type="PROSITE" id="PS50004"/>
    </source>
</evidence>
<accession>A0A812WXA9</accession>
<organism evidence="2 3">
    <name type="scientific">Symbiodinium pilosum</name>
    <name type="common">Dinoflagellate</name>
    <dbReference type="NCBI Taxonomy" id="2952"/>
    <lineage>
        <taxon>Eukaryota</taxon>
        <taxon>Sar</taxon>
        <taxon>Alveolata</taxon>
        <taxon>Dinophyceae</taxon>
        <taxon>Suessiales</taxon>
        <taxon>Symbiodiniaceae</taxon>
        <taxon>Symbiodinium</taxon>
    </lineage>
</organism>
<dbReference type="AlphaFoldDB" id="A0A812WXA9"/>
<dbReference type="SUPFAM" id="SSF49562">
    <property type="entry name" value="C2 domain (Calcium/lipid-binding domain, CaLB)"/>
    <property type="match status" value="1"/>
</dbReference>
<comment type="caution">
    <text evidence="2">The sequence shown here is derived from an EMBL/GenBank/DDBJ whole genome shotgun (WGS) entry which is preliminary data.</text>
</comment>
<dbReference type="CDD" id="cd00030">
    <property type="entry name" value="C2"/>
    <property type="match status" value="1"/>
</dbReference>
<dbReference type="PROSITE" id="PS50004">
    <property type="entry name" value="C2"/>
    <property type="match status" value="1"/>
</dbReference>
<reference evidence="2" key="1">
    <citation type="submission" date="2021-02" db="EMBL/GenBank/DDBJ databases">
        <authorList>
            <person name="Dougan E. K."/>
            <person name="Rhodes N."/>
            <person name="Thang M."/>
            <person name="Chan C."/>
        </authorList>
    </citation>
    <scope>NUCLEOTIDE SEQUENCE</scope>
</reference>
<dbReference type="EMBL" id="CAJNIZ010044727">
    <property type="protein sequence ID" value="CAE7699308.1"/>
    <property type="molecule type" value="Genomic_DNA"/>
</dbReference>
<dbReference type="Proteomes" id="UP000649617">
    <property type="component" value="Unassembled WGS sequence"/>
</dbReference>
<feature type="non-terminal residue" evidence="2">
    <location>
        <position position="275"/>
    </location>
</feature>